<dbReference type="AlphaFoldDB" id="A0A382ALE4"/>
<dbReference type="InterPro" id="IPR052739">
    <property type="entry name" value="FAAH2"/>
</dbReference>
<dbReference type="PANTHER" id="PTHR43372:SF4">
    <property type="entry name" value="FATTY-ACID AMIDE HYDROLASE 2"/>
    <property type="match status" value="1"/>
</dbReference>
<evidence type="ECO:0000259" key="1">
    <source>
        <dbReference type="Pfam" id="PF01425"/>
    </source>
</evidence>
<dbReference type="InterPro" id="IPR023631">
    <property type="entry name" value="Amidase_dom"/>
</dbReference>
<dbReference type="InterPro" id="IPR036928">
    <property type="entry name" value="AS_sf"/>
</dbReference>
<dbReference type="PANTHER" id="PTHR43372">
    <property type="entry name" value="FATTY-ACID AMIDE HYDROLASE"/>
    <property type="match status" value="1"/>
</dbReference>
<gene>
    <name evidence="2" type="ORF">METZ01_LOCUS155142</name>
</gene>
<reference evidence="2" key="1">
    <citation type="submission" date="2018-05" db="EMBL/GenBank/DDBJ databases">
        <authorList>
            <person name="Lanie J.A."/>
            <person name="Ng W.-L."/>
            <person name="Kazmierczak K.M."/>
            <person name="Andrzejewski T.M."/>
            <person name="Davidsen T.M."/>
            <person name="Wayne K.J."/>
            <person name="Tettelin H."/>
            <person name="Glass J.I."/>
            <person name="Rusch D."/>
            <person name="Podicherti R."/>
            <person name="Tsui H.-C.T."/>
            <person name="Winkler M.E."/>
        </authorList>
    </citation>
    <scope>NUCLEOTIDE SEQUENCE</scope>
</reference>
<dbReference type="NCBIfam" id="NF005687">
    <property type="entry name" value="PRK07487.1"/>
    <property type="match status" value="1"/>
</dbReference>
<dbReference type="GO" id="GO:0012505">
    <property type="term" value="C:endomembrane system"/>
    <property type="evidence" value="ECO:0007669"/>
    <property type="project" value="TreeGrafter"/>
</dbReference>
<dbReference type="Pfam" id="PF01425">
    <property type="entry name" value="Amidase"/>
    <property type="match status" value="1"/>
</dbReference>
<name>A0A382ALE4_9ZZZZ</name>
<feature type="domain" description="Amidase" evidence="1">
    <location>
        <begin position="26"/>
        <end position="450"/>
    </location>
</feature>
<accession>A0A382ALE4</accession>
<dbReference type="SUPFAM" id="SSF75304">
    <property type="entry name" value="Amidase signature (AS) enzymes"/>
    <property type="match status" value="1"/>
</dbReference>
<proteinExistence type="predicted"/>
<evidence type="ECO:0000313" key="2">
    <source>
        <dbReference type="EMBL" id="SVB02288.1"/>
    </source>
</evidence>
<organism evidence="2">
    <name type="scientific">marine metagenome</name>
    <dbReference type="NCBI Taxonomy" id="408172"/>
    <lineage>
        <taxon>unclassified sequences</taxon>
        <taxon>metagenomes</taxon>
        <taxon>ecological metagenomes</taxon>
    </lineage>
</organism>
<sequence>MRNNLWQLSACELAQGIREKRFSCEEVMSSVTERMAAHNPRLNAVIYDYSNEAMAEARVADRKLSAGEEVGELHGVPVTIKSNVDVEGKPTPNGMPVFADLIAPADSPVVRNLKKAGAIIIGRTNVPELSIRFTTDNPLHGRTINPWHEAASPGGSSGGASAAAAAGFGPIHHGNDIGGSLRCPAFNCGLATVKPTFGRVPAWQPSAPTERGMLAQLMSVQGAICREVRDVRLATRLMAQPDPRDPFWMPVPFAGWPKDSQPVRVGVTTETYGHSIHPEIAVSIDCAAGYLSDAGFAVEQVTPPSVDEAANCWLRYLGNELKTFMMPVAREHGSKTVQKILEWYFEIGEVNDAEDYRIGIKERTAMTREWNVFLEKYPLVLSPYFLQSTPEWNCDTKSLEDIRSLFQSLIYSLGTNWVSLPAGVVPIGLVEGLPAGVQIIGRRFREDLILDAMESIEARVGVLTQKLWGRDEMV</sequence>
<dbReference type="Gene3D" id="3.90.1300.10">
    <property type="entry name" value="Amidase signature (AS) domain"/>
    <property type="match status" value="1"/>
</dbReference>
<dbReference type="EMBL" id="UINC01025875">
    <property type="protein sequence ID" value="SVB02288.1"/>
    <property type="molecule type" value="Genomic_DNA"/>
</dbReference>
<protein>
    <recommendedName>
        <fullName evidence="1">Amidase domain-containing protein</fullName>
    </recommendedName>
</protein>